<dbReference type="PANTHER" id="PTHR33908:SF3">
    <property type="entry name" value="UNDECAPRENYL PHOSPHATE-ALPHA-4-AMINO-4-DEOXY-L-ARABINOSE ARABINOSYL TRANSFERASE"/>
    <property type="match status" value="1"/>
</dbReference>
<protein>
    <submittedName>
        <fullName evidence="10">Glycosyltransferase family 39 protein</fullName>
    </submittedName>
</protein>
<accession>A0A6N8IME1</accession>
<feature type="transmembrane region" description="Helical" evidence="8">
    <location>
        <begin position="92"/>
        <end position="109"/>
    </location>
</feature>
<evidence type="ECO:0000256" key="7">
    <source>
        <dbReference type="ARBA" id="ARBA00023136"/>
    </source>
</evidence>
<keyword evidence="2" id="KW-1003">Cell membrane</keyword>
<evidence type="ECO:0000256" key="4">
    <source>
        <dbReference type="ARBA" id="ARBA00022679"/>
    </source>
</evidence>
<evidence type="ECO:0000313" key="10">
    <source>
        <dbReference type="EMBL" id="MVQ27978.1"/>
    </source>
</evidence>
<evidence type="ECO:0000256" key="3">
    <source>
        <dbReference type="ARBA" id="ARBA00022676"/>
    </source>
</evidence>
<dbReference type="GO" id="GO:0005886">
    <property type="term" value="C:plasma membrane"/>
    <property type="evidence" value="ECO:0007669"/>
    <property type="project" value="UniProtKB-SubCell"/>
</dbReference>
<evidence type="ECO:0000259" key="9">
    <source>
        <dbReference type="Pfam" id="PF13231"/>
    </source>
</evidence>
<dbReference type="PANTHER" id="PTHR33908">
    <property type="entry name" value="MANNOSYLTRANSFERASE YKCB-RELATED"/>
    <property type="match status" value="1"/>
</dbReference>
<dbReference type="GO" id="GO:0016763">
    <property type="term" value="F:pentosyltransferase activity"/>
    <property type="evidence" value="ECO:0007669"/>
    <property type="project" value="TreeGrafter"/>
</dbReference>
<dbReference type="Proteomes" id="UP000469385">
    <property type="component" value="Unassembled WGS sequence"/>
</dbReference>
<dbReference type="InterPro" id="IPR050297">
    <property type="entry name" value="LipidA_mod_glycosyltrf_83"/>
</dbReference>
<dbReference type="RefSeq" id="WP_157396109.1">
    <property type="nucleotide sequence ID" value="NZ_WSEL01000002.1"/>
</dbReference>
<feature type="transmembrane region" description="Helical" evidence="8">
    <location>
        <begin position="68"/>
        <end position="85"/>
    </location>
</feature>
<keyword evidence="4 10" id="KW-0808">Transferase</keyword>
<evidence type="ECO:0000256" key="6">
    <source>
        <dbReference type="ARBA" id="ARBA00022989"/>
    </source>
</evidence>
<keyword evidence="7 8" id="KW-0472">Membrane</keyword>
<reference evidence="10 11" key="1">
    <citation type="submission" date="2019-12" db="EMBL/GenBank/DDBJ databases">
        <authorList>
            <person name="Huq M.A."/>
        </authorList>
    </citation>
    <scope>NUCLEOTIDE SEQUENCE [LARGE SCALE GENOMIC DNA]</scope>
    <source>
        <strain evidence="10 11">MAH-25</strain>
    </source>
</reference>
<feature type="transmembrane region" description="Helical" evidence="8">
    <location>
        <begin position="170"/>
        <end position="201"/>
    </location>
</feature>
<keyword evidence="3" id="KW-0328">Glycosyltransferase</keyword>
<feature type="transmembrane region" description="Helical" evidence="8">
    <location>
        <begin position="294"/>
        <end position="311"/>
    </location>
</feature>
<keyword evidence="11" id="KW-1185">Reference proteome</keyword>
<evidence type="ECO:0000313" key="11">
    <source>
        <dbReference type="Proteomes" id="UP000469385"/>
    </source>
</evidence>
<feature type="transmembrane region" description="Helical" evidence="8">
    <location>
        <begin position="262"/>
        <end position="282"/>
    </location>
</feature>
<proteinExistence type="predicted"/>
<comment type="caution">
    <text evidence="10">The sequence shown here is derived from an EMBL/GenBank/DDBJ whole genome shotgun (WGS) entry which is preliminary data.</text>
</comment>
<evidence type="ECO:0000256" key="2">
    <source>
        <dbReference type="ARBA" id="ARBA00022475"/>
    </source>
</evidence>
<dbReference type="PROSITE" id="PS51257">
    <property type="entry name" value="PROKAR_LIPOPROTEIN"/>
    <property type="match status" value="1"/>
</dbReference>
<organism evidence="10 11">
    <name type="scientific">Ramlibacter pinisoli</name>
    <dbReference type="NCBI Taxonomy" id="2682844"/>
    <lineage>
        <taxon>Bacteria</taxon>
        <taxon>Pseudomonadati</taxon>
        <taxon>Pseudomonadota</taxon>
        <taxon>Betaproteobacteria</taxon>
        <taxon>Burkholderiales</taxon>
        <taxon>Comamonadaceae</taxon>
        <taxon>Ramlibacter</taxon>
    </lineage>
</organism>
<feature type="transmembrane region" description="Helical" evidence="8">
    <location>
        <begin position="208"/>
        <end position="229"/>
    </location>
</feature>
<feature type="domain" description="Glycosyltransferase RgtA/B/C/D-like" evidence="9">
    <location>
        <begin position="64"/>
        <end position="228"/>
    </location>
</feature>
<evidence type="ECO:0000256" key="5">
    <source>
        <dbReference type="ARBA" id="ARBA00022692"/>
    </source>
</evidence>
<name>A0A6N8IME1_9BURK</name>
<dbReference type="Pfam" id="PF13231">
    <property type="entry name" value="PMT_2"/>
    <property type="match status" value="1"/>
</dbReference>
<dbReference type="GO" id="GO:0010041">
    <property type="term" value="P:response to iron(III) ion"/>
    <property type="evidence" value="ECO:0007669"/>
    <property type="project" value="TreeGrafter"/>
</dbReference>
<dbReference type="GO" id="GO:0009103">
    <property type="term" value="P:lipopolysaccharide biosynthetic process"/>
    <property type="evidence" value="ECO:0007669"/>
    <property type="project" value="UniProtKB-ARBA"/>
</dbReference>
<feature type="transmembrane region" description="Helical" evidence="8">
    <location>
        <begin position="115"/>
        <end position="132"/>
    </location>
</feature>
<keyword evidence="5 8" id="KW-0812">Transmembrane</keyword>
<evidence type="ECO:0000256" key="1">
    <source>
        <dbReference type="ARBA" id="ARBA00004651"/>
    </source>
</evidence>
<evidence type="ECO:0000256" key="8">
    <source>
        <dbReference type="SAM" id="Phobius"/>
    </source>
</evidence>
<dbReference type="AlphaFoldDB" id="A0A6N8IME1"/>
<feature type="transmembrane region" description="Helical" evidence="8">
    <location>
        <begin position="139"/>
        <end position="158"/>
    </location>
</feature>
<comment type="subcellular location">
    <subcellularLocation>
        <location evidence="1">Cell membrane</location>
        <topology evidence="1">Multi-pass membrane protein</topology>
    </subcellularLocation>
</comment>
<dbReference type="EMBL" id="WSEL01000002">
    <property type="protein sequence ID" value="MVQ27978.1"/>
    <property type="molecule type" value="Genomic_DNA"/>
</dbReference>
<sequence length="513" mass="55835">MTPARWRRPAGVPLLLAAFAWLACTAWLRPLALPDEGRYIGVAWEMVRSGDWITPTLNGLPYFHKPPLFYWLTAGALSLAGNVAWAGRIAPWAGACLLVGSAYLFGRRWLGERGAFHWLLVLLTLPLVFVAAQYANLDMLVAGCITACILAFAQAALLEPGAPGRRQALLAGYAFAALGVLAKGLIGIVLPGMVLVVWLVVAGRPLQLLRLLWLPGLLLFLALAAPWFLAMQARFAEFAHYFFVVQHFGRYTTEGFNNARPFWFFPAVLALLGLPWSAWLATRRPAAATEVEPALRRLMWVWLAVIVGFFSLPNSKLVGYVLPAAAPFAFLLAQRWQARRDAPGWPGRLARATAPLAAVLCLAGVVAAAFQVPKSSSPLAAAIAARPPQPVAFVEGYYFDLPFYARLRQPVPVLDRWDDPRTTARDNWRRELADAGAFAPQAVAERLVLPAVLGQPGNCPGGRSWLVGPADLGKRWPLLAAAQPVAASREVALWELRDWAATPAACAGTPRPN</sequence>
<dbReference type="InterPro" id="IPR038731">
    <property type="entry name" value="RgtA/B/C-like"/>
</dbReference>
<gene>
    <name evidence="10" type="ORF">GON04_00845</name>
</gene>
<keyword evidence="6 8" id="KW-1133">Transmembrane helix</keyword>